<keyword evidence="6" id="KW-0812">Transmembrane</keyword>
<dbReference type="InterPro" id="IPR000719">
    <property type="entry name" value="Prot_kinase_dom"/>
</dbReference>
<evidence type="ECO:0000313" key="8">
    <source>
        <dbReference type="EMBL" id="AAX07498.1"/>
    </source>
</evidence>
<feature type="domain" description="Protein kinase" evidence="7">
    <location>
        <begin position="1"/>
        <end position="163"/>
    </location>
</feature>
<proteinExistence type="predicted"/>
<accession>Q5EUI4</accession>
<dbReference type="InterPro" id="IPR011009">
    <property type="entry name" value="Kinase-like_dom_sf"/>
</dbReference>
<dbReference type="GO" id="GO:0005524">
    <property type="term" value="F:ATP binding"/>
    <property type="evidence" value="ECO:0007669"/>
    <property type="project" value="UniProtKB-KW"/>
</dbReference>
<dbReference type="InterPro" id="IPR030616">
    <property type="entry name" value="Aur-like"/>
</dbReference>
<keyword evidence="5" id="KW-0067">ATP-binding</keyword>
<protein>
    <submittedName>
        <fullName evidence="8">Putative serine/threonine protein kinase</fullName>
    </submittedName>
</protein>
<dbReference type="InterPro" id="IPR008271">
    <property type="entry name" value="Ser/Thr_kinase_AS"/>
</dbReference>
<dbReference type="SUPFAM" id="SSF56112">
    <property type="entry name" value="Protein kinase-like (PK-like)"/>
    <property type="match status" value="1"/>
</dbReference>
<evidence type="ECO:0000256" key="1">
    <source>
        <dbReference type="ARBA" id="ARBA00022527"/>
    </source>
</evidence>
<dbReference type="GO" id="GO:0004674">
    <property type="term" value="F:protein serine/threonine kinase activity"/>
    <property type="evidence" value="ECO:0007669"/>
    <property type="project" value="UniProtKB-KW"/>
</dbReference>
<evidence type="ECO:0000256" key="3">
    <source>
        <dbReference type="ARBA" id="ARBA00022741"/>
    </source>
</evidence>
<dbReference type="PANTHER" id="PTHR24350">
    <property type="entry name" value="SERINE/THREONINE-PROTEIN KINASE IAL-RELATED"/>
    <property type="match status" value="1"/>
</dbReference>
<reference evidence="8" key="1">
    <citation type="submission" date="2004-07" db="EMBL/GenBank/DDBJ databases">
        <title>Eukaryotic signature proteins of Prosthecobacter dejongeii and Gemmata Wa1-1.</title>
        <authorList>
            <person name="Staley J.T."/>
            <person name="Bouzek H.K."/>
            <person name="Jenkins C."/>
        </authorList>
    </citation>
    <scope>NUCLEOTIDE SEQUENCE</scope>
    <source>
        <strain evidence="8">Wa1-1</strain>
    </source>
</reference>
<evidence type="ECO:0000259" key="7">
    <source>
        <dbReference type="PROSITE" id="PS50011"/>
    </source>
</evidence>
<dbReference type="PROSITE" id="PS00108">
    <property type="entry name" value="PROTEIN_KINASE_ST"/>
    <property type="match status" value="1"/>
</dbReference>
<evidence type="ECO:0000256" key="6">
    <source>
        <dbReference type="SAM" id="Phobius"/>
    </source>
</evidence>
<keyword evidence="3" id="KW-0547">Nucleotide-binding</keyword>
<dbReference type="Pfam" id="PF00069">
    <property type="entry name" value="Pkinase"/>
    <property type="match status" value="1"/>
</dbReference>
<keyword evidence="4 8" id="KW-0418">Kinase</keyword>
<feature type="transmembrane region" description="Helical" evidence="6">
    <location>
        <begin position="174"/>
        <end position="197"/>
    </location>
</feature>
<keyword evidence="6" id="KW-1133">Transmembrane helix</keyword>
<dbReference type="EMBL" id="AY738471">
    <property type="protein sequence ID" value="AAX07498.1"/>
    <property type="molecule type" value="Genomic_DNA"/>
</dbReference>
<dbReference type="AlphaFoldDB" id="Q5EUI4"/>
<dbReference type="Gene3D" id="1.10.510.10">
    <property type="entry name" value="Transferase(Phosphotransferase) domain 1"/>
    <property type="match status" value="1"/>
</dbReference>
<dbReference type="SMART" id="SM00220">
    <property type="entry name" value="S_TKc"/>
    <property type="match status" value="1"/>
</dbReference>
<dbReference type="CDD" id="cd14014">
    <property type="entry name" value="STKc_PknB_like"/>
    <property type="match status" value="1"/>
</dbReference>
<keyword evidence="2" id="KW-0808">Transferase</keyword>
<reference evidence="8" key="2">
    <citation type="submission" date="2005-02" db="EMBL/GenBank/DDBJ databases">
        <authorList>
            <person name="Campbell J.W."/>
        </authorList>
    </citation>
    <scope>NUCLEOTIDE SEQUENCE</scope>
    <source>
        <strain evidence="8">Wa1-1</strain>
    </source>
</reference>
<organism evidence="8">
    <name type="scientific">Gemmata sp. Wa1-1</name>
    <dbReference type="NCBI Taxonomy" id="235140"/>
    <lineage>
        <taxon>Bacteria</taxon>
        <taxon>Pseudomonadati</taxon>
        <taxon>Planctomycetota</taxon>
        <taxon>Planctomycetia</taxon>
        <taxon>Gemmatales</taxon>
        <taxon>Gemmataceae</taxon>
        <taxon>Gemmata</taxon>
    </lineage>
</organism>
<dbReference type="PROSITE" id="PS50011">
    <property type="entry name" value="PROTEIN_KINASE_DOM"/>
    <property type="match status" value="1"/>
</dbReference>
<name>Q5EUI4_9BACT</name>
<keyword evidence="1 8" id="KW-0723">Serine/threonine-protein kinase</keyword>
<keyword evidence="6" id="KW-0472">Membrane</keyword>
<evidence type="ECO:0000256" key="4">
    <source>
        <dbReference type="ARBA" id="ARBA00022777"/>
    </source>
</evidence>
<sequence>MGRSGRGSTPGGTGPPDEAARLLDGVARALDHIHGQGVLHLDLKPENILYAADGQIKVTDFGLSVPHADASARLDDGYFCATLDYCAPEYRSGLALDARADVFSLATVAYELFTGRLPGRVYVPASHRNPQLPQALDDVLRRGLARDPAQRYASIEAFRHALVRACGGGGRVSFRLLGAFAALVVLVVLPLVAYKWWPAAPQSTGDPPDVSGPRAGGGERPDRLLVLYDEPDDLALLTGADGGELTGGPVPVERLLIGTPPPPLPTDLPLAVWPAPRPAW</sequence>
<evidence type="ECO:0000256" key="2">
    <source>
        <dbReference type="ARBA" id="ARBA00022679"/>
    </source>
</evidence>
<evidence type="ECO:0000256" key="5">
    <source>
        <dbReference type="ARBA" id="ARBA00022840"/>
    </source>
</evidence>